<evidence type="ECO:0000256" key="12">
    <source>
        <dbReference type="ARBA" id="ARBA00025324"/>
    </source>
</evidence>
<comment type="similarity">
    <text evidence="10">Belongs to the acyltransferase CrtO family.</text>
</comment>
<dbReference type="Proteomes" id="UP000654279">
    <property type="component" value="Unassembled WGS sequence"/>
</dbReference>
<keyword evidence="6 13" id="KW-1133">Transmembrane helix</keyword>
<evidence type="ECO:0000256" key="1">
    <source>
        <dbReference type="ARBA" id="ARBA00004162"/>
    </source>
</evidence>
<keyword evidence="8" id="KW-0012">Acyltransferase</keyword>
<protein>
    <recommendedName>
        <fullName evidence="11">Glycosyl-4,4'-diaponeurosporenoate acyltransferase</fullName>
    </recommendedName>
</protein>
<dbReference type="RefSeq" id="WP_138295668.1">
    <property type="nucleotide sequence ID" value="NZ_JACRSO010000006.1"/>
</dbReference>
<evidence type="ECO:0000256" key="7">
    <source>
        <dbReference type="ARBA" id="ARBA00023136"/>
    </source>
</evidence>
<evidence type="ECO:0000256" key="6">
    <source>
        <dbReference type="ARBA" id="ARBA00022989"/>
    </source>
</evidence>
<evidence type="ECO:0000313" key="14">
    <source>
        <dbReference type="EMBL" id="MBC8530078.1"/>
    </source>
</evidence>
<sequence>MTLIWNLVIWATFGAVCAFIGAVLPEKWFDHDSLLAPPTAKWEQGGGIYSRVFRIHYWKDFMPDLGSMISIVMPKQKLDTEVRHQEDADEKAYLRRFVIETRRAEAVHWIILVSGFFYRIWNDSLLISGIMSLLTIVTNLPFIMIQRFNRPRLVRLIKLTGRRKTKKREEPTAVET</sequence>
<reference evidence="14" key="1">
    <citation type="submission" date="2020-08" db="EMBL/GenBank/DDBJ databases">
        <title>Genome public.</title>
        <authorList>
            <person name="Liu C."/>
            <person name="Sun Q."/>
        </authorList>
    </citation>
    <scope>NUCLEOTIDE SEQUENCE</scope>
    <source>
        <strain evidence="14">NSJ-44</strain>
    </source>
</reference>
<comment type="caution">
    <text evidence="14">The sequence shown here is derived from an EMBL/GenBank/DDBJ whole genome shotgun (WGS) entry which is preliminary data.</text>
</comment>
<evidence type="ECO:0000256" key="11">
    <source>
        <dbReference type="ARBA" id="ARBA00023667"/>
    </source>
</evidence>
<evidence type="ECO:0000256" key="8">
    <source>
        <dbReference type="ARBA" id="ARBA00023315"/>
    </source>
</evidence>
<dbReference type="Pfam" id="PF18927">
    <property type="entry name" value="CrtO"/>
    <property type="match status" value="1"/>
</dbReference>
<evidence type="ECO:0000256" key="9">
    <source>
        <dbReference type="ARBA" id="ARBA00023588"/>
    </source>
</evidence>
<keyword evidence="2" id="KW-1003">Cell membrane</keyword>
<evidence type="ECO:0000256" key="13">
    <source>
        <dbReference type="SAM" id="Phobius"/>
    </source>
</evidence>
<feature type="transmembrane region" description="Helical" evidence="13">
    <location>
        <begin position="6"/>
        <end position="24"/>
    </location>
</feature>
<comment type="subcellular location">
    <subcellularLocation>
        <location evidence="1">Cell membrane</location>
        <topology evidence="1">Single-pass membrane protein</topology>
    </subcellularLocation>
</comment>
<comment type="pathway">
    <text evidence="9">Carotenoid biosynthesis; staphyloxanthin biosynthesis; staphyloxanthin from farnesyl diphosphate: step 5/5.</text>
</comment>
<dbReference type="EMBL" id="JACRSO010000006">
    <property type="protein sequence ID" value="MBC8530078.1"/>
    <property type="molecule type" value="Genomic_DNA"/>
</dbReference>
<keyword evidence="5" id="KW-0732">Signal</keyword>
<evidence type="ECO:0000256" key="10">
    <source>
        <dbReference type="ARBA" id="ARBA00023603"/>
    </source>
</evidence>
<accession>A0A926D1L2</accession>
<comment type="function">
    <text evidence="12">Catalyzes the acylation of glycosyl-4,4'-diaponeurosporenoate, i.e. the esterification of glucose at the C6'' position with the carboxyl group of the C(15) fatty acid 12-methyltetradecanoic acid, to yield staphyloxanthin. This is the last step in the biosynthesis of this orange pigment, present in most staphylococci strains.</text>
</comment>
<evidence type="ECO:0000256" key="4">
    <source>
        <dbReference type="ARBA" id="ARBA00022692"/>
    </source>
</evidence>
<dbReference type="GO" id="GO:0016746">
    <property type="term" value="F:acyltransferase activity"/>
    <property type="evidence" value="ECO:0007669"/>
    <property type="project" value="UniProtKB-KW"/>
</dbReference>
<keyword evidence="15" id="KW-1185">Reference proteome</keyword>
<name>A0A926D1L2_9FIRM</name>
<feature type="transmembrane region" description="Helical" evidence="13">
    <location>
        <begin position="127"/>
        <end position="145"/>
    </location>
</feature>
<organism evidence="14 15">
    <name type="scientific">Luoshenia tenuis</name>
    <dbReference type="NCBI Taxonomy" id="2763654"/>
    <lineage>
        <taxon>Bacteria</taxon>
        <taxon>Bacillati</taxon>
        <taxon>Bacillota</taxon>
        <taxon>Clostridia</taxon>
        <taxon>Christensenellales</taxon>
        <taxon>Christensenellaceae</taxon>
        <taxon>Luoshenia</taxon>
    </lineage>
</organism>
<dbReference type="GO" id="GO:0005886">
    <property type="term" value="C:plasma membrane"/>
    <property type="evidence" value="ECO:0007669"/>
    <property type="project" value="UniProtKB-SubCell"/>
</dbReference>
<keyword evidence="4 13" id="KW-0812">Transmembrane</keyword>
<dbReference type="AlphaFoldDB" id="A0A926D1L2"/>
<gene>
    <name evidence="14" type="ORF">H8699_11615</name>
</gene>
<keyword evidence="7 13" id="KW-0472">Membrane</keyword>
<keyword evidence="3" id="KW-0808">Transferase</keyword>
<proteinExistence type="inferred from homology"/>
<evidence type="ECO:0000256" key="5">
    <source>
        <dbReference type="ARBA" id="ARBA00022729"/>
    </source>
</evidence>
<evidence type="ECO:0000313" key="15">
    <source>
        <dbReference type="Proteomes" id="UP000654279"/>
    </source>
</evidence>
<evidence type="ECO:0000256" key="3">
    <source>
        <dbReference type="ARBA" id="ARBA00022679"/>
    </source>
</evidence>
<dbReference type="InterPro" id="IPR044021">
    <property type="entry name" value="CrtO"/>
</dbReference>
<evidence type="ECO:0000256" key="2">
    <source>
        <dbReference type="ARBA" id="ARBA00022475"/>
    </source>
</evidence>